<evidence type="ECO:0000256" key="5">
    <source>
        <dbReference type="ARBA" id="ARBA00022989"/>
    </source>
</evidence>
<evidence type="ECO:0000259" key="8">
    <source>
        <dbReference type="Pfam" id="PF02706"/>
    </source>
</evidence>
<comment type="subcellular location">
    <subcellularLocation>
        <location evidence="1">Cell membrane</location>
        <topology evidence="1">Multi-pass membrane protein</topology>
    </subcellularLocation>
</comment>
<keyword evidence="5 7" id="KW-1133">Transmembrane helix</keyword>
<dbReference type="InterPro" id="IPR003856">
    <property type="entry name" value="LPS_length_determ_N"/>
</dbReference>
<keyword evidence="6 7" id="KW-0472">Membrane</keyword>
<organism evidence="9">
    <name type="scientific">Blautia hansenii</name>
    <name type="common">Ruminococcus hansenii</name>
    <dbReference type="NCBI Taxonomy" id="1322"/>
    <lineage>
        <taxon>Bacteria</taxon>
        <taxon>Bacillati</taxon>
        <taxon>Bacillota</taxon>
        <taxon>Clostridia</taxon>
        <taxon>Lachnospirales</taxon>
        <taxon>Lachnospiraceae</taxon>
        <taxon>Blautia</taxon>
    </lineage>
</organism>
<dbReference type="Pfam" id="PF02706">
    <property type="entry name" value="Wzz"/>
    <property type="match status" value="1"/>
</dbReference>
<evidence type="ECO:0000256" key="4">
    <source>
        <dbReference type="ARBA" id="ARBA00022692"/>
    </source>
</evidence>
<dbReference type="InterPro" id="IPR050445">
    <property type="entry name" value="Bact_polysacc_biosynth/exp"/>
</dbReference>
<evidence type="ECO:0000313" key="9">
    <source>
        <dbReference type="EMBL" id="VYS79377.1"/>
    </source>
</evidence>
<evidence type="ECO:0000256" key="2">
    <source>
        <dbReference type="ARBA" id="ARBA00006683"/>
    </source>
</evidence>
<feature type="domain" description="Polysaccharide chain length determinant N-terminal" evidence="8">
    <location>
        <begin position="12"/>
        <end position="100"/>
    </location>
</feature>
<dbReference type="AlphaFoldDB" id="A0A6N2REM3"/>
<evidence type="ECO:0000256" key="1">
    <source>
        <dbReference type="ARBA" id="ARBA00004651"/>
    </source>
</evidence>
<dbReference type="GO" id="GO:0005886">
    <property type="term" value="C:plasma membrane"/>
    <property type="evidence" value="ECO:0007669"/>
    <property type="project" value="UniProtKB-SubCell"/>
</dbReference>
<protein>
    <submittedName>
        <fullName evidence="9">Capsular polysaccharide type 8 biosynthesis protein cap8A</fullName>
    </submittedName>
</protein>
<dbReference type="EMBL" id="CACRSY010000005">
    <property type="protein sequence ID" value="VYS79377.1"/>
    <property type="molecule type" value="Genomic_DNA"/>
</dbReference>
<name>A0A6N2REM3_BLAHA</name>
<keyword evidence="3" id="KW-1003">Cell membrane</keyword>
<proteinExistence type="inferred from homology"/>
<feature type="transmembrane region" description="Helical" evidence="7">
    <location>
        <begin position="182"/>
        <end position="202"/>
    </location>
</feature>
<gene>
    <name evidence="9" type="primary">cap8A_1</name>
    <name evidence="9" type="ORF">BHLFYP23_01591</name>
</gene>
<dbReference type="PANTHER" id="PTHR32309:SF13">
    <property type="entry name" value="FERRIC ENTEROBACTIN TRANSPORT PROTEIN FEPE"/>
    <property type="match status" value="1"/>
</dbReference>
<evidence type="ECO:0000256" key="3">
    <source>
        <dbReference type="ARBA" id="ARBA00022475"/>
    </source>
</evidence>
<comment type="similarity">
    <text evidence="2">Belongs to the CpsC/CapA family.</text>
</comment>
<keyword evidence="4 7" id="KW-0812">Transmembrane</keyword>
<reference evidence="9" key="1">
    <citation type="submission" date="2019-11" db="EMBL/GenBank/DDBJ databases">
        <authorList>
            <person name="Feng L."/>
        </authorList>
    </citation>
    <scope>NUCLEOTIDE SEQUENCE</scope>
    <source>
        <strain evidence="9">BhanseniiLFYP23</strain>
    </source>
</reference>
<accession>A0A6N2REM3</accession>
<evidence type="ECO:0000256" key="7">
    <source>
        <dbReference type="SAM" id="Phobius"/>
    </source>
</evidence>
<sequence>MEMNQPKDNEIQINVREIFFALLSKMGVILLSGVLLAVLAVTGTKLFMTPQYQSVTKMYVLSKQDNATLTSMDMQTSTLLTKDYAELILSRTVTEAVIGKLDLDLKPEQLASKVEIGNTTDTRIVTIKVTDADPYQARDIANTLRDTAAEHIKNVMNIEAVNVVDEANIPDSPVGPSAMKNGMIAGILGCVIAVMIVIIRYLTNDTIQTAEDVERYLDLSTLGTLPLEKNEKKGKKRRIRNNKRR</sequence>
<feature type="transmembrane region" description="Helical" evidence="7">
    <location>
        <begin position="26"/>
        <end position="48"/>
    </location>
</feature>
<evidence type="ECO:0000256" key="6">
    <source>
        <dbReference type="ARBA" id="ARBA00023136"/>
    </source>
</evidence>
<dbReference type="PANTHER" id="PTHR32309">
    <property type="entry name" value="TYROSINE-PROTEIN KINASE"/>
    <property type="match status" value="1"/>
</dbReference>
<dbReference type="GO" id="GO:0004713">
    <property type="term" value="F:protein tyrosine kinase activity"/>
    <property type="evidence" value="ECO:0007669"/>
    <property type="project" value="TreeGrafter"/>
</dbReference>